<protein>
    <submittedName>
        <fullName evidence="2">Uncharacterized protein</fullName>
    </submittedName>
</protein>
<accession>A0A9P7F306</accession>
<keyword evidence="1" id="KW-1133">Transmembrane helix</keyword>
<dbReference type="AlphaFoldDB" id="A0A9P7F306"/>
<evidence type="ECO:0000256" key="1">
    <source>
        <dbReference type="SAM" id="Phobius"/>
    </source>
</evidence>
<evidence type="ECO:0000313" key="3">
    <source>
        <dbReference type="Proteomes" id="UP000823399"/>
    </source>
</evidence>
<keyword evidence="3" id="KW-1185">Reference proteome</keyword>
<keyword evidence="1" id="KW-0472">Membrane</keyword>
<reference evidence="2" key="1">
    <citation type="journal article" date="2020" name="New Phytol.">
        <title>Comparative genomics reveals dynamic genome evolution in host specialist ectomycorrhizal fungi.</title>
        <authorList>
            <person name="Lofgren L.A."/>
            <person name="Nguyen N.H."/>
            <person name="Vilgalys R."/>
            <person name="Ruytinx J."/>
            <person name="Liao H.L."/>
            <person name="Branco S."/>
            <person name="Kuo A."/>
            <person name="LaButti K."/>
            <person name="Lipzen A."/>
            <person name="Andreopoulos W."/>
            <person name="Pangilinan J."/>
            <person name="Riley R."/>
            <person name="Hundley H."/>
            <person name="Na H."/>
            <person name="Barry K."/>
            <person name="Grigoriev I.V."/>
            <person name="Stajich J.E."/>
            <person name="Kennedy P.G."/>
        </authorList>
    </citation>
    <scope>NUCLEOTIDE SEQUENCE</scope>
    <source>
        <strain evidence="2">FC423</strain>
    </source>
</reference>
<dbReference type="EMBL" id="JABBWM010000041">
    <property type="protein sequence ID" value="KAG2104392.1"/>
    <property type="molecule type" value="Genomic_DNA"/>
</dbReference>
<keyword evidence="1" id="KW-0812">Transmembrane</keyword>
<evidence type="ECO:0000313" key="2">
    <source>
        <dbReference type="EMBL" id="KAG2104392.1"/>
    </source>
</evidence>
<name>A0A9P7F306_9AGAM</name>
<feature type="transmembrane region" description="Helical" evidence="1">
    <location>
        <begin position="90"/>
        <end position="111"/>
    </location>
</feature>
<dbReference type="GeneID" id="64691200"/>
<comment type="caution">
    <text evidence="2">The sequence shown here is derived from an EMBL/GenBank/DDBJ whole genome shotgun (WGS) entry which is preliminary data.</text>
</comment>
<dbReference type="Proteomes" id="UP000823399">
    <property type="component" value="Unassembled WGS sequence"/>
</dbReference>
<proteinExistence type="predicted"/>
<sequence>MRNIVIMMESECFMQFHQWIHFTLSMYYRCYRPIIMLYRDGTPAIRTTEYPWDLWENHFSVDLLPIHSVQNAYVYLRVLFVLSWTPDFPLLFFLTHPLVFLGMFGVVFVTVHPRSLIWTGSADSPVVHVACNLISYSIMTSYWCSAAC</sequence>
<organism evidence="2 3">
    <name type="scientific">Suillus discolor</name>
    <dbReference type="NCBI Taxonomy" id="1912936"/>
    <lineage>
        <taxon>Eukaryota</taxon>
        <taxon>Fungi</taxon>
        <taxon>Dikarya</taxon>
        <taxon>Basidiomycota</taxon>
        <taxon>Agaricomycotina</taxon>
        <taxon>Agaricomycetes</taxon>
        <taxon>Agaricomycetidae</taxon>
        <taxon>Boletales</taxon>
        <taxon>Suillineae</taxon>
        <taxon>Suillaceae</taxon>
        <taxon>Suillus</taxon>
    </lineage>
</organism>
<gene>
    <name evidence="2" type="ORF">F5147DRAFT_267287</name>
</gene>
<dbReference type="RefSeq" id="XP_041290897.1">
    <property type="nucleotide sequence ID" value="XM_041428941.1"/>
</dbReference>